<organism evidence="2">
    <name type="scientific">Culex pipiens</name>
    <name type="common">House mosquito</name>
    <dbReference type="NCBI Taxonomy" id="7175"/>
    <lineage>
        <taxon>Eukaryota</taxon>
        <taxon>Metazoa</taxon>
        <taxon>Ecdysozoa</taxon>
        <taxon>Arthropoda</taxon>
        <taxon>Hexapoda</taxon>
        <taxon>Insecta</taxon>
        <taxon>Pterygota</taxon>
        <taxon>Neoptera</taxon>
        <taxon>Endopterygota</taxon>
        <taxon>Diptera</taxon>
        <taxon>Nematocera</taxon>
        <taxon>Culicoidea</taxon>
        <taxon>Culicidae</taxon>
        <taxon>Culicinae</taxon>
        <taxon>Culicini</taxon>
        <taxon>Culex</taxon>
        <taxon>Culex</taxon>
    </lineage>
</organism>
<dbReference type="EMBL" id="HBUE01129909">
    <property type="protein sequence ID" value="CAG6495899.1"/>
    <property type="molecule type" value="Transcribed_RNA"/>
</dbReference>
<evidence type="ECO:0000256" key="1">
    <source>
        <dbReference type="SAM" id="MobiDB-lite"/>
    </source>
</evidence>
<dbReference type="EMBL" id="HBUE01129908">
    <property type="protein sequence ID" value="CAG6495897.1"/>
    <property type="molecule type" value="Transcribed_RNA"/>
</dbReference>
<feature type="compositionally biased region" description="Basic and acidic residues" evidence="1">
    <location>
        <begin position="50"/>
        <end position="62"/>
    </location>
</feature>
<proteinExistence type="predicted"/>
<name>A0A8D8CM12_CULPI</name>
<sequence length="104" mass="12240">MLRSKCWTRMVSRMVRALSAMTTRRATPRHRTTKVRRVTTAKIHWRKRNLEGREVRTKREPEPGNIRSARRNRMRRETNCNATSVISSSTIKSVSRVTSEFIRG</sequence>
<protein>
    <submittedName>
        <fullName evidence="2">(northern house mosquito) hypothetical protein</fullName>
    </submittedName>
</protein>
<dbReference type="EMBL" id="HBUE01129910">
    <property type="protein sequence ID" value="CAG6495901.1"/>
    <property type="molecule type" value="Transcribed_RNA"/>
</dbReference>
<accession>A0A8D8CM12</accession>
<dbReference type="AlphaFoldDB" id="A0A8D8CM12"/>
<reference evidence="2" key="1">
    <citation type="submission" date="2021-05" db="EMBL/GenBank/DDBJ databases">
        <authorList>
            <person name="Alioto T."/>
            <person name="Alioto T."/>
            <person name="Gomez Garrido J."/>
        </authorList>
    </citation>
    <scope>NUCLEOTIDE SEQUENCE</scope>
</reference>
<feature type="region of interest" description="Disordered" evidence="1">
    <location>
        <begin position="50"/>
        <end position="76"/>
    </location>
</feature>
<evidence type="ECO:0000313" key="2">
    <source>
        <dbReference type="EMBL" id="CAG6495901.1"/>
    </source>
</evidence>